<accession>A0ABY6GSA1</accession>
<keyword evidence="1" id="KW-0812">Transmembrane</keyword>
<protein>
    <submittedName>
        <fullName evidence="2">Uncharacterized protein</fullName>
    </submittedName>
</protein>
<gene>
    <name evidence="2" type="ORF">NX720_22800</name>
</gene>
<dbReference type="Proteomes" id="UP001163255">
    <property type="component" value="Chromosome"/>
</dbReference>
<feature type="transmembrane region" description="Helical" evidence="1">
    <location>
        <begin position="21"/>
        <end position="38"/>
    </location>
</feature>
<evidence type="ECO:0000256" key="1">
    <source>
        <dbReference type="SAM" id="Phobius"/>
    </source>
</evidence>
<keyword evidence="3" id="KW-1185">Reference proteome</keyword>
<proteinExistence type="predicted"/>
<name>A0ABY6GSA1_9GAMM</name>
<evidence type="ECO:0000313" key="2">
    <source>
        <dbReference type="EMBL" id="UYM15629.1"/>
    </source>
</evidence>
<keyword evidence="1" id="KW-1133">Transmembrane helix</keyword>
<keyword evidence="1" id="KW-0472">Membrane</keyword>
<sequence length="115" mass="12402">MPILDGMEVLRLFPLLMKFQIMSLIYPITILTLSMGPFTMGTVPMCPLAVSKLPMSPLPMSSLTMSAVLLEILGLRNQEAYKSLPAQVNRSAPTYADADTAAIGISGNKLTTQPC</sequence>
<dbReference type="EMBL" id="CP103300">
    <property type="protein sequence ID" value="UYM15629.1"/>
    <property type="molecule type" value="Genomic_DNA"/>
</dbReference>
<reference evidence="2" key="1">
    <citation type="submission" date="2022-10" db="EMBL/GenBank/DDBJ databases">
        <title>Completed Genome Sequence of two octocoral isolated bacterium, Endozoicomonas euniceicola EF212T and Endozoicomonas gorgoniicola PS125T.</title>
        <authorList>
            <person name="Chiou Y.-J."/>
            <person name="Chen Y.-H."/>
        </authorList>
    </citation>
    <scope>NUCLEOTIDE SEQUENCE</scope>
    <source>
        <strain evidence="2">EF212</strain>
    </source>
</reference>
<evidence type="ECO:0000313" key="3">
    <source>
        <dbReference type="Proteomes" id="UP001163255"/>
    </source>
</evidence>
<organism evidence="2 3">
    <name type="scientific">Endozoicomonas euniceicola</name>
    <dbReference type="NCBI Taxonomy" id="1234143"/>
    <lineage>
        <taxon>Bacteria</taxon>
        <taxon>Pseudomonadati</taxon>
        <taxon>Pseudomonadota</taxon>
        <taxon>Gammaproteobacteria</taxon>
        <taxon>Oceanospirillales</taxon>
        <taxon>Endozoicomonadaceae</taxon>
        <taxon>Endozoicomonas</taxon>
    </lineage>
</organism>
<feature type="transmembrane region" description="Helical" evidence="1">
    <location>
        <begin position="58"/>
        <end position="75"/>
    </location>
</feature>
<dbReference type="RefSeq" id="WP_262597751.1">
    <property type="nucleotide sequence ID" value="NZ_CP103300.1"/>
</dbReference>